<evidence type="ECO:0000313" key="3">
    <source>
        <dbReference type="Proteomes" id="UP000001593"/>
    </source>
</evidence>
<gene>
    <name evidence="2" type="ORF">NEMVEDRAFT_v1g207020</name>
</gene>
<dbReference type="EMBL" id="DS469582">
    <property type="protein sequence ID" value="EDO41048.1"/>
    <property type="molecule type" value="Genomic_DNA"/>
</dbReference>
<protein>
    <recommendedName>
        <fullName evidence="4">Aminoglycoside phosphotransferase domain-containing protein</fullName>
    </recommendedName>
</protein>
<dbReference type="HOGENOM" id="CLU_690366_0_0_1"/>
<dbReference type="OMA" id="MAWSAKH"/>
<dbReference type="AlphaFoldDB" id="A7S596"/>
<feature type="compositionally biased region" description="Acidic residues" evidence="1">
    <location>
        <begin position="367"/>
        <end position="381"/>
    </location>
</feature>
<proteinExistence type="predicted"/>
<organism evidence="2 3">
    <name type="scientific">Nematostella vectensis</name>
    <name type="common">Starlet sea anemone</name>
    <dbReference type="NCBI Taxonomy" id="45351"/>
    <lineage>
        <taxon>Eukaryota</taxon>
        <taxon>Metazoa</taxon>
        <taxon>Cnidaria</taxon>
        <taxon>Anthozoa</taxon>
        <taxon>Hexacorallia</taxon>
        <taxon>Actiniaria</taxon>
        <taxon>Edwardsiidae</taxon>
        <taxon>Nematostella</taxon>
    </lineage>
</organism>
<dbReference type="InterPro" id="IPR011009">
    <property type="entry name" value="Kinase-like_dom_sf"/>
</dbReference>
<dbReference type="Gene3D" id="3.90.1200.10">
    <property type="match status" value="1"/>
</dbReference>
<dbReference type="PhylomeDB" id="A7S596"/>
<evidence type="ECO:0008006" key="4">
    <source>
        <dbReference type="Google" id="ProtNLM"/>
    </source>
</evidence>
<dbReference type="InParanoid" id="A7S596"/>
<reference evidence="2 3" key="1">
    <citation type="journal article" date="2007" name="Science">
        <title>Sea anemone genome reveals ancestral eumetazoan gene repertoire and genomic organization.</title>
        <authorList>
            <person name="Putnam N.H."/>
            <person name="Srivastava M."/>
            <person name="Hellsten U."/>
            <person name="Dirks B."/>
            <person name="Chapman J."/>
            <person name="Salamov A."/>
            <person name="Terry A."/>
            <person name="Shapiro H."/>
            <person name="Lindquist E."/>
            <person name="Kapitonov V.V."/>
            <person name="Jurka J."/>
            <person name="Genikhovich G."/>
            <person name="Grigoriev I.V."/>
            <person name="Lucas S.M."/>
            <person name="Steele R.E."/>
            <person name="Finnerty J.R."/>
            <person name="Technau U."/>
            <person name="Martindale M.Q."/>
            <person name="Rokhsar D.S."/>
        </authorList>
    </citation>
    <scope>NUCLEOTIDE SEQUENCE [LARGE SCALE GENOMIC DNA]</scope>
    <source>
        <strain evidence="3">CH2 X CH6</strain>
    </source>
</reference>
<dbReference type="eggNOG" id="ENOG502STY0">
    <property type="taxonomic scope" value="Eukaryota"/>
</dbReference>
<sequence length="390" mass="44324">MADATEVFDDNLFRKIVESKGKLVSFRAREIDNKSGRLSNLCKHNVYPVGHFLYDVTYTTPHGNEKTMLIVLKAKAAGRVTVDAINGLAQKCGNPVSTVFEKYKNQLGYCFTDMRELEVYKITDQRFTRITPEVYYINSNPEKEMFIIAMEYLGTPCVTLMNRMDDAPDVWTKKYIEIALRDIAGFHSIHLDGVDSLLKKPYIEAFTRKKMVELTDLWQALADNARLKAPDVVTEKRYKIWKHIIHIIDHIWKELESSPRTLIHNDFNARNACIRLSIQSTAPRPEYVERPDYACDHLCLYDWECSTVHVPQSDIAEFLAFTLAEDTEPSVGEQWLEFYRVELQRHSGNDFNCESCGVGDDDSCGDGGDGCDGDDKGDDSGGDNSDGVGR</sequence>
<dbReference type="SUPFAM" id="SSF56112">
    <property type="entry name" value="Protein kinase-like (PK-like)"/>
    <property type="match status" value="1"/>
</dbReference>
<accession>A7S596</accession>
<keyword evidence="3" id="KW-1185">Reference proteome</keyword>
<evidence type="ECO:0000313" key="2">
    <source>
        <dbReference type="EMBL" id="EDO41048.1"/>
    </source>
</evidence>
<dbReference type="Proteomes" id="UP000001593">
    <property type="component" value="Unassembled WGS sequence"/>
</dbReference>
<evidence type="ECO:0000256" key="1">
    <source>
        <dbReference type="SAM" id="MobiDB-lite"/>
    </source>
</evidence>
<feature type="region of interest" description="Disordered" evidence="1">
    <location>
        <begin position="367"/>
        <end position="390"/>
    </location>
</feature>
<dbReference type="Pfam" id="PF02958">
    <property type="entry name" value="EcKL"/>
    <property type="match status" value="1"/>
</dbReference>
<name>A7S596_NEMVE</name>
<dbReference type="InterPro" id="IPR004119">
    <property type="entry name" value="EcKL"/>
</dbReference>